<comment type="caution">
    <text evidence="1">The sequence shown here is derived from an EMBL/GenBank/DDBJ whole genome shotgun (WGS) entry which is preliminary data.</text>
</comment>
<accession>A0AAW1RH14</accession>
<name>A0AAW1RH14_9CHLO</name>
<keyword evidence="2" id="KW-1185">Reference proteome</keyword>
<evidence type="ECO:0000313" key="2">
    <source>
        <dbReference type="Proteomes" id="UP001438707"/>
    </source>
</evidence>
<organism evidence="1 2">
    <name type="scientific">Apatococcus lobatus</name>
    <dbReference type="NCBI Taxonomy" id="904363"/>
    <lineage>
        <taxon>Eukaryota</taxon>
        <taxon>Viridiplantae</taxon>
        <taxon>Chlorophyta</taxon>
        <taxon>core chlorophytes</taxon>
        <taxon>Trebouxiophyceae</taxon>
        <taxon>Chlorellales</taxon>
        <taxon>Chlorellaceae</taxon>
        <taxon>Apatococcus</taxon>
    </lineage>
</organism>
<proteinExistence type="predicted"/>
<reference evidence="1 2" key="1">
    <citation type="journal article" date="2024" name="Nat. Commun.">
        <title>Phylogenomics reveals the evolutionary origins of lichenization in chlorophyte algae.</title>
        <authorList>
            <person name="Puginier C."/>
            <person name="Libourel C."/>
            <person name="Otte J."/>
            <person name="Skaloud P."/>
            <person name="Haon M."/>
            <person name="Grisel S."/>
            <person name="Petersen M."/>
            <person name="Berrin J.G."/>
            <person name="Delaux P.M."/>
            <person name="Dal Grande F."/>
            <person name="Keller J."/>
        </authorList>
    </citation>
    <scope>NUCLEOTIDE SEQUENCE [LARGE SCALE GENOMIC DNA]</scope>
    <source>
        <strain evidence="1 2">SAG 2145</strain>
    </source>
</reference>
<sequence length="96" mass="10662">MLMGGVLLIDSRKDRVHTCRAHVTRGSHRFLQTSVGSPASLSKACLGFLQPQWISEHIGSPRKPAPHRPQMSGEQCCSNELIVTSMYRRTKFEGGL</sequence>
<dbReference type="EMBL" id="JALJOS010000011">
    <property type="protein sequence ID" value="KAK9832904.1"/>
    <property type="molecule type" value="Genomic_DNA"/>
</dbReference>
<dbReference type="AlphaFoldDB" id="A0AAW1RH14"/>
<dbReference type="Proteomes" id="UP001438707">
    <property type="component" value="Unassembled WGS sequence"/>
</dbReference>
<evidence type="ECO:0000313" key="1">
    <source>
        <dbReference type="EMBL" id="KAK9832904.1"/>
    </source>
</evidence>
<gene>
    <name evidence="1" type="ORF">WJX74_001285</name>
</gene>
<protein>
    <submittedName>
        <fullName evidence="1">Uncharacterized protein</fullName>
    </submittedName>
</protein>